<keyword evidence="3 8" id="KW-0949">S-adenosyl-L-methionine</keyword>
<comment type="cofactor">
    <cofactor evidence="8">
        <name>[4Fe-4S] cluster</name>
        <dbReference type="ChEBI" id="CHEBI:49883"/>
    </cofactor>
    <text evidence="8">Binds 1 [4Fe-4S] cluster. The cluster is coordinated with 3 cysteines and an exchangeable S-adenosyl-L-methionine.</text>
</comment>
<organism evidence="10 11">
    <name type="scientific">candidate division TA06 bacterium DG_24</name>
    <dbReference type="NCBI Taxonomy" id="1703770"/>
    <lineage>
        <taxon>Bacteria</taxon>
        <taxon>Bacteria division TA06</taxon>
    </lineage>
</organism>
<evidence type="ECO:0000256" key="3">
    <source>
        <dbReference type="ARBA" id="ARBA00022691"/>
    </source>
</evidence>
<dbReference type="PANTHER" id="PTHR43075">
    <property type="entry name" value="FORMATE LYASE ACTIVATING ENZYME, PUTATIVE (AFU_ORTHOLOGUE AFUA_2G15630)-RELATED"/>
    <property type="match status" value="1"/>
</dbReference>
<dbReference type="Proteomes" id="UP000052008">
    <property type="component" value="Unassembled WGS sequence"/>
</dbReference>
<dbReference type="AlphaFoldDB" id="A0A0S7WTC7"/>
<evidence type="ECO:0000256" key="4">
    <source>
        <dbReference type="ARBA" id="ARBA00022723"/>
    </source>
</evidence>
<dbReference type="CDD" id="cd01335">
    <property type="entry name" value="Radical_SAM"/>
    <property type="match status" value="1"/>
</dbReference>
<proteinExistence type="inferred from homology"/>
<evidence type="ECO:0000256" key="7">
    <source>
        <dbReference type="ARBA" id="ARBA00023014"/>
    </source>
</evidence>
<feature type="binding site" evidence="8">
    <location>
        <position position="87"/>
    </location>
    <ligand>
        <name>[4Fe-4S] cluster</name>
        <dbReference type="ChEBI" id="CHEBI:49883"/>
        <note>4Fe-4S-S-AdoMet</note>
    </ligand>
</feature>
<dbReference type="SFLD" id="SFLDS00029">
    <property type="entry name" value="Radical_SAM"/>
    <property type="match status" value="1"/>
</dbReference>
<protein>
    <submittedName>
        <fullName evidence="10">Radical SAM protein</fullName>
    </submittedName>
</protein>
<feature type="binding site" evidence="8">
    <location>
        <position position="94"/>
    </location>
    <ligand>
        <name>[4Fe-4S] cluster</name>
        <dbReference type="ChEBI" id="CHEBI:49883"/>
        <note>4Fe-4S-S-AdoMet</note>
    </ligand>
</feature>
<dbReference type="Pfam" id="PF04055">
    <property type="entry name" value="Radical_SAM"/>
    <property type="match status" value="1"/>
</dbReference>
<dbReference type="PROSITE" id="PS01087">
    <property type="entry name" value="RADICAL_ACTIVATING"/>
    <property type="match status" value="1"/>
</dbReference>
<dbReference type="GO" id="GO:0051539">
    <property type="term" value="F:4 iron, 4 sulfur cluster binding"/>
    <property type="evidence" value="ECO:0007669"/>
    <property type="project" value="UniProtKB-KW"/>
</dbReference>
<dbReference type="PANTHER" id="PTHR43075:SF1">
    <property type="entry name" value="FORMATE LYASE ACTIVATING ENZYME, PUTATIVE (AFU_ORTHOLOGUE AFUA_2G15630)-RELATED"/>
    <property type="match status" value="1"/>
</dbReference>
<dbReference type="InterPro" id="IPR007197">
    <property type="entry name" value="rSAM"/>
</dbReference>
<dbReference type="Gene3D" id="3.20.20.70">
    <property type="entry name" value="Aldolase class I"/>
    <property type="match status" value="1"/>
</dbReference>
<gene>
    <name evidence="10" type="ORF">AMJ39_04755</name>
</gene>
<keyword evidence="6 8" id="KW-0408">Iron</keyword>
<dbReference type="PATRIC" id="fig|1703770.3.peg.1907"/>
<evidence type="ECO:0000256" key="5">
    <source>
        <dbReference type="ARBA" id="ARBA00023002"/>
    </source>
</evidence>
<dbReference type="EMBL" id="LIZS01000019">
    <property type="protein sequence ID" value="KPJ53454.1"/>
    <property type="molecule type" value="Genomic_DNA"/>
</dbReference>
<keyword evidence="7 8" id="KW-0411">Iron-sulfur</keyword>
<keyword evidence="4 8" id="KW-0479">Metal-binding</keyword>
<dbReference type="GO" id="GO:0016491">
    <property type="term" value="F:oxidoreductase activity"/>
    <property type="evidence" value="ECO:0007669"/>
    <property type="project" value="UniProtKB-KW"/>
</dbReference>
<comment type="caution">
    <text evidence="10">The sequence shown here is derived from an EMBL/GenBank/DDBJ whole genome shotgun (WGS) entry which is preliminary data.</text>
</comment>
<dbReference type="InterPro" id="IPR001989">
    <property type="entry name" value="Radical_activat_CS"/>
</dbReference>
<evidence type="ECO:0000256" key="6">
    <source>
        <dbReference type="ARBA" id="ARBA00023004"/>
    </source>
</evidence>
<keyword evidence="5" id="KW-0560">Oxidoreductase</keyword>
<evidence type="ECO:0000313" key="10">
    <source>
        <dbReference type="EMBL" id="KPJ53454.1"/>
    </source>
</evidence>
<keyword evidence="2" id="KW-0004">4Fe-4S</keyword>
<evidence type="ECO:0000259" key="9">
    <source>
        <dbReference type="Pfam" id="PF04055"/>
    </source>
</evidence>
<accession>A0A0S7WTC7</accession>
<feature type="binding site" evidence="8">
    <location>
        <position position="91"/>
    </location>
    <ligand>
        <name>[4Fe-4S] cluster</name>
        <dbReference type="ChEBI" id="CHEBI:49883"/>
        <note>4Fe-4S-S-AdoMet</note>
    </ligand>
</feature>
<name>A0A0S7WTC7_UNCT6</name>
<dbReference type="InterPro" id="IPR040085">
    <property type="entry name" value="MJ0674-like"/>
</dbReference>
<evidence type="ECO:0000313" key="11">
    <source>
        <dbReference type="Proteomes" id="UP000052008"/>
    </source>
</evidence>
<dbReference type="GO" id="GO:0046872">
    <property type="term" value="F:metal ion binding"/>
    <property type="evidence" value="ECO:0007669"/>
    <property type="project" value="UniProtKB-KW"/>
</dbReference>
<evidence type="ECO:0000256" key="8">
    <source>
        <dbReference type="PIRSR" id="PIRSR004869-50"/>
    </source>
</evidence>
<dbReference type="SUPFAM" id="SSF102114">
    <property type="entry name" value="Radical SAM enzymes"/>
    <property type="match status" value="1"/>
</dbReference>
<sequence length="303" mass="33892">MPEKRRRGYQELVASGELARRLERAKELMNPCRLCPRVCEARRLEGEQGTFCGGGKEAVISSIGPHFGEEPPLVGHGGSGTIFFTGCSLGCLFCQNYTISHLGEGMPIDARSLAKGMLDLQSLGCHNINFVTPTHVVPQILEALLIAAGDGLSLPLVYNCGGYESLETLAILDGVIDIYMPDAKYWDPEIAERYSNAPDYPEVMRAALQEMHRQVGDLEIVSRIAERGLLVRHLVMPNEVASTQQVVEFIADRLSKKTYVNIMEQYRPCYRAREFPLISRRLTMQEYDDARRMAERAGLHRGF</sequence>
<dbReference type="InterPro" id="IPR058240">
    <property type="entry name" value="rSAM_sf"/>
</dbReference>
<dbReference type="InterPro" id="IPR016431">
    <property type="entry name" value="Pyrv-formate_lyase-activ_prd"/>
</dbReference>
<dbReference type="STRING" id="1703770.AMJ39_04755"/>
<feature type="domain" description="Radical SAM core" evidence="9">
    <location>
        <begin position="82"/>
        <end position="207"/>
    </location>
</feature>
<dbReference type="SFLD" id="SFLDG01099">
    <property type="entry name" value="Uncharacterised_Radical_SAM_Su"/>
    <property type="match status" value="1"/>
</dbReference>
<evidence type="ECO:0000256" key="2">
    <source>
        <dbReference type="ARBA" id="ARBA00022485"/>
    </source>
</evidence>
<reference evidence="10 11" key="1">
    <citation type="journal article" date="2015" name="Microbiome">
        <title>Genomic resolution of linkages in carbon, nitrogen, and sulfur cycling among widespread estuary sediment bacteria.</title>
        <authorList>
            <person name="Baker B.J."/>
            <person name="Lazar C.S."/>
            <person name="Teske A.P."/>
            <person name="Dick G.J."/>
        </authorList>
    </citation>
    <scope>NUCLEOTIDE SEQUENCE [LARGE SCALE GENOMIC DNA]</scope>
    <source>
        <strain evidence="10">DG_24</strain>
    </source>
</reference>
<dbReference type="PIRSF" id="PIRSF004869">
    <property type="entry name" value="PflX_prd"/>
    <property type="match status" value="1"/>
</dbReference>
<evidence type="ECO:0000256" key="1">
    <source>
        <dbReference type="ARBA" id="ARBA00009777"/>
    </source>
</evidence>
<dbReference type="InterPro" id="IPR013785">
    <property type="entry name" value="Aldolase_TIM"/>
</dbReference>
<comment type="similarity">
    <text evidence="1">Belongs to the organic radical-activating enzymes family.</text>
</comment>